<dbReference type="SUPFAM" id="SSF53720">
    <property type="entry name" value="ALDH-like"/>
    <property type="match status" value="1"/>
</dbReference>
<reference evidence="6 7" key="1">
    <citation type="submission" date="2018-08" db="EMBL/GenBank/DDBJ databases">
        <title>Wenzhouxiangella salilacus sp. nov., a novel bacterium isolated from a saline lake in Xinjiang Province, China.</title>
        <authorList>
            <person name="Han S."/>
        </authorList>
    </citation>
    <scope>NUCLEOTIDE SEQUENCE [LARGE SCALE GENOMIC DNA]</scope>
    <source>
        <strain evidence="6 7">XDB06</strain>
    </source>
</reference>
<dbReference type="Pfam" id="PF00171">
    <property type="entry name" value="Aldedh"/>
    <property type="match status" value="1"/>
</dbReference>
<dbReference type="PROSITE" id="PS00687">
    <property type="entry name" value="ALDEHYDE_DEHYDR_GLU"/>
    <property type="match status" value="1"/>
</dbReference>
<dbReference type="AlphaFoldDB" id="A0A3E1K6E7"/>
<dbReference type="RefSeq" id="WP_116651384.1">
    <property type="nucleotide sequence ID" value="NZ_QUZK01000044.1"/>
</dbReference>
<protein>
    <submittedName>
        <fullName evidence="6">Aldehyde dehydrogenase family protein</fullName>
    </submittedName>
</protein>
<evidence type="ECO:0000256" key="3">
    <source>
        <dbReference type="PROSITE-ProRule" id="PRU10007"/>
    </source>
</evidence>
<sequence length="475" mass="51985">MSAKALPYYLANQAVFANEDLEVLDKHTGKVAWRAAQADDSIVDDAVAAAVKATRPMAELPAYKRRDALLHCVERFREREEELIEVLIVEGGKVRRDAKGEVTRLIETFQVAAEEATRIGGEVIPMDISPRSEKYTGMWKRVPIGPVSFITPFNFPYNLVAHKIAPAIAAGCPFILKPAGKTPVGALLIGEILAECDLPEGAFSILCVERDAASRFTEDERLKMMSFTGSDLVGWKLKAAAGKKPVVMELGGNAACLVDHDADLDDAVARVVFGGYYQSGQSCVSVQRVIVHDAIYEAFREKLCEQVGKLPDGDPRDENTWVGPLITEDDAKRVVDWIQEAVDGGGTLLVGGQREGSIVRPAVVENPPADSKLREEEAFGPVVTLEKFSDFDAAIESINDSRYGLQAGLFIRDISKINKAWDRLEVGGVIINDVPSFRVDHMPYGGVKDSGLGREGIRYAIEDMTEIRLLAIRDV</sequence>
<evidence type="ECO:0000256" key="1">
    <source>
        <dbReference type="ARBA" id="ARBA00009986"/>
    </source>
</evidence>
<dbReference type="InterPro" id="IPR029510">
    <property type="entry name" value="Ald_DH_CS_GLU"/>
</dbReference>
<dbReference type="InterPro" id="IPR016161">
    <property type="entry name" value="Ald_DH/histidinol_DH"/>
</dbReference>
<feature type="domain" description="Aldehyde dehydrogenase" evidence="5">
    <location>
        <begin position="19"/>
        <end position="468"/>
    </location>
</feature>
<feature type="active site" evidence="3">
    <location>
        <position position="249"/>
    </location>
</feature>
<comment type="similarity">
    <text evidence="1 4">Belongs to the aldehyde dehydrogenase family.</text>
</comment>
<gene>
    <name evidence="6" type="ORF">DZC52_11970</name>
</gene>
<dbReference type="PANTHER" id="PTHR42991">
    <property type="entry name" value="ALDEHYDE DEHYDROGENASE"/>
    <property type="match status" value="1"/>
</dbReference>
<dbReference type="InterPro" id="IPR051020">
    <property type="entry name" value="ALDH-related_metabolic_enz"/>
</dbReference>
<dbReference type="FunFam" id="3.40.605.10:FF:000020">
    <property type="entry name" value="Aldehyde dehydrogenase"/>
    <property type="match status" value="1"/>
</dbReference>
<dbReference type="Gene3D" id="3.40.605.10">
    <property type="entry name" value="Aldehyde Dehydrogenase, Chain A, domain 1"/>
    <property type="match status" value="1"/>
</dbReference>
<evidence type="ECO:0000259" key="5">
    <source>
        <dbReference type="Pfam" id="PF00171"/>
    </source>
</evidence>
<dbReference type="OrthoDB" id="9812625at2"/>
<evidence type="ECO:0000313" key="7">
    <source>
        <dbReference type="Proteomes" id="UP000260351"/>
    </source>
</evidence>
<comment type="caution">
    <text evidence="6">The sequence shown here is derived from an EMBL/GenBank/DDBJ whole genome shotgun (WGS) entry which is preliminary data.</text>
</comment>
<keyword evidence="7" id="KW-1185">Reference proteome</keyword>
<organism evidence="6 7">
    <name type="scientific">Wenzhouxiangella sediminis</name>
    <dbReference type="NCBI Taxonomy" id="1792836"/>
    <lineage>
        <taxon>Bacteria</taxon>
        <taxon>Pseudomonadati</taxon>
        <taxon>Pseudomonadota</taxon>
        <taxon>Gammaproteobacteria</taxon>
        <taxon>Chromatiales</taxon>
        <taxon>Wenzhouxiangellaceae</taxon>
        <taxon>Wenzhouxiangella</taxon>
    </lineage>
</organism>
<accession>A0A3E1K6E7</accession>
<dbReference type="PANTHER" id="PTHR42991:SF1">
    <property type="entry name" value="ALDEHYDE DEHYDROGENASE"/>
    <property type="match status" value="1"/>
</dbReference>
<dbReference type="InterPro" id="IPR015590">
    <property type="entry name" value="Aldehyde_DH_dom"/>
</dbReference>
<dbReference type="Proteomes" id="UP000260351">
    <property type="component" value="Unassembled WGS sequence"/>
</dbReference>
<keyword evidence="2 4" id="KW-0560">Oxidoreductase</keyword>
<proteinExistence type="inferred from homology"/>
<dbReference type="EMBL" id="QUZK01000044">
    <property type="protein sequence ID" value="RFF29603.1"/>
    <property type="molecule type" value="Genomic_DNA"/>
</dbReference>
<evidence type="ECO:0000256" key="2">
    <source>
        <dbReference type="ARBA" id="ARBA00023002"/>
    </source>
</evidence>
<dbReference type="GO" id="GO:0008911">
    <property type="term" value="F:lactaldehyde dehydrogenase (NAD+) activity"/>
    <property type="evidence" value="ECO:0007669"/>
    <property type="project" value="TreeGrafter"/>
</dbReference>
<dbReference type="InterPro" id="IPR016163">
    <property type="entry name" value="Ald_DH_C"/>
</dbReference>
<evidence type="ECO:0000313" key="6">
    <source>
        <dbReference type="EMBL" id="RFF29603.1"/>
    </source>
</evidence>
<dbReference type="InterPro" id="IPR016162">
    <property type="entry name" value="Ald_DH_N"/>
</dbReference>
<evidence type="ECO:0000256" key="4">
    <source>
        <dbReference type="RuleBase" id="RU003345"/>
    </source>
</evidence>
<dbReference type="CDD" id="cd07147">
    <property type="entry name" value="ALDH_F21_RNP123"/>
    <property type="match status" value="1"/>
</dbReference>
<dbReference type="Gene3D" id="3.40.309.10">
    <property type="entry name" value="Aldehyde Dehydrogenase, Chain A, domain 2"/>
    <property type="match status" value="1"/>
</dbReference>
<name>A0A3E1K6E7_9GAMM</name>